<evidence type="ECO:0000256" key="1">
    <source>
        <dbReference type="SAM" id="Phobius"/>
    </source>
</evidence>
<reference evidence="2 3" key="1">
    <citation type="submission" date="2024-03" db="EMBL/GenBank/DDBJ databases">
        <title>Genome-scale model development and genomic sequencing of the oleaginous clade Lipomyces.</title>
        <authorList>
            <consortium name="Lawrence Berkeley National Laboratory"/>
            <person name="Czajka J.J."/>
            <person name="Han Y."/>
            <person name="Kim J."/>
            <person name="Mondo S.J."/>
            <person name="Hofstad B.A."/>
            <person name="Robles A."/>
            <person name="Haridas S."/>
            <person name="Riley R."/>
            <person name="LaButti K."/>
            <person name="Pangilinan J."/>
            <person name="Andreopoulos W."/>
            <person name="Lipzen A."/>
            <person name="Yan J."/>
            <person name="Wang M."/>
            <person name="Ng V."/>
            <person name="Grigoriev I.V."/>
            <person name="Spatafora J.W."/>
            <person name="Magnuson J.K."/>
            <person name="Baker S.E."/>
            <person name="Pomraning K.R."/>
        </authorList>
    </citation>
    <scope>NUCLEOTIDE SEQUENCE [LARGE SCALE GENOMIC DNA]</scope>
    <source>
        <strain evidence="2 3">Phaff 52-87</strain>
    </source>
</reference>
<feature type="transmembrane region" description="Helical" evidence="1">
    <location>
        <begin position="168"/>
        <end position="186"/>
    </location>
</feature>
<evidence type="ECO:0000313" key="2">
    <source>
        <dbReference type="EMBL" id="KAK7205279.1"/>
    </source>
</evidence>
<protein>
    <submittedName>
        <fullName evidence="2">Uncharacterized protein</fullName>
    </submittedName>
</protein>
<keyword evidence="1" id="KW-0472">Membrane</keyword>
<evidence type="ECO:0000313" key="3">
    <source>
        <dbReference type="Proteomes" id="UP001498771"/>
    </source>
</evidence>
<sequence>MSSSATRAACSLPSCLLSSSTSTQPSSLLSLLSLSASESESTSIPGAPTLTFFASLSRSNPLGARLKDTEEEVVVVVVEAPPVFSSVTFRDVVMSLYRSSLLATFVCSMPFLLSAFSIRPRFRFEICSGDCLFIFGCCFSDLYATGVDSFAPSWITGCGGGSGISRRAARLLLLFACFFAIALASTT</sequence>
<dbReference type="RefSeq" id="XP_064768312.1">
    <property type="nucleotide sequence ID" value="XM_064912499.1"/>
</dbReference>
<keyword evidence="1" id="KW-0812">Transmembrane</keyword>
<accession>A0ABR1F608</accession>
<dbReference type="GeneID" id="90038011"/>
<dbReference type="EMBL" id="JBBJBU010000005">
    <property type="protein sequence ID" value="KAK7205279.1"/>
    <property type="molecule type" value="Genomic_DNA"/>
</dbReference>
<keyword evidence="3" id="KW-1185">Reference proteome</keyword>
<dbReference type="Proteomes" id="UP001498771">
    <property type="component" value="Unassembled WGS sequence"/>
</dbReference>
<keyword evidence="1" id="KW-1133">Transmembrane helix</keyword>
<name>A0ABR1F608_9ASCO</name>
<comment type="caution">
    <text evidence="2">The sequence shown here is derived from an EMBL/GenBank/DDBJ whole genome shotgun (WGS) entry which is preliminary data.</text>
</comment>
<organism evidence="2 3">
    <name type="scientific">Myxozyma melibiosi</name>
    <dbReference type="NCBI Taxonomy" id="54550"/>
    <lineage>
        <taxon>Eukaryota</taxon>
        <taxon>Fungi</taxon>
        <taxon>Dikarya</taxon>
        <taxon>Ascomycota</taxon>
        <taxon>Saccharomycotina</taxon>
        <taxon>Lipomycetes</taxon>
        <taxon>Lipomycetales</taxon>
        <taxon>Lipomycetaceae</taxon>
        <taxon>Myxozyma</taxon>
    </lineage>
</organism>
<feature type="transmembrane region" description="Helical" evidence="1">
    <location>
        <begin position="96"/>
        <end position="116"/>
    </location>
</feature>
<proteinExistence type="predicted"/>
<gene>
    <name evidence="2" type="ORF">BZA70DRAFT_277762</name>
</gene>